<comment type="caution">
    <text evidence="1">The sequence shown here is derived from an EMBL/GenBank/DDBJ whole genome shotgun (WGS) entry which is preliminary data.</text>
</comment>
<name>A0A6M0Q480_9BACI</name>
<keyword evidence="2" id="KW-1185">Reference proteome</keyword>
<organism evidence="1 2">
    <name type="scientific">Bacillus mesophilus</name>
    <dbReference type="NCBI Taxonomy" id="1808955"/>
    <lineage>
        <taxon>Bacteria</taxon>
        <taxon>Bacillati</taxon>
        <taxon>Bacillota</taxon>
        <taxon>Bacilli</taxon>
        <taxon>Bacillales</taxon>
        <taxon>Bacillaceae</taxon>
        <taxon>Bacillus</taxon>
    </lineage>
</organism>
<protein>
    <submittedName>
        <fullName evidence="1">Uncharacterized protein</fullName>
    </submittedName>
</protein>
<sequence>MQIPYSEVQHYHKFQDTAWEILQSLRQLIGPGTFFVSHMDKEHFSIVKSLIDSDIILTEGSRLPLEEAY</sequence>
<reference evidence="1 2" key="1">
    <citation type="submission" date="2020-02" db="EMBL/GenBank/DDBJ databases">
        <title>Bacillus aquiflavi sp. nov., isolated from yellow water of strong flavor Chinese baijiu in Yibin region of China.</title>
        <authorList>
            <person name="Xie J."/>
        </authorList>
    </citation>
    <scope>NUCLEOTIDE SEQUENCE [LARGE SCALE GENOMIC DNA]</scope>
    <source>
        <strain evidence="1 2">SA4</strain>
    </source>
</reference>
<dbReference type="RefSeq" id="WP_163178170.1">
    <property type="nucleotide sequence ID" value="NZ_JAAIWM010000001.1"/>
</dbReference>
<dbReference type="EMBL" id="JAAIWM010000001">
    <property type="protein sequence ID" value="NEY71042.1"/>
    <property type="molecule type" value="Genomic_DNA"/>
</dbReference>
<proteinExistence type="predicted"/>
<evidence type="ECO:0000313" key="2">
    <source>
        <dbReference type="Proteomes" id="UP000481043"/>
    </source>
</evidence>
<accession>A0A6M0Q480</accession>
<gene>
    <name evidence="1" type="ORF">G4D63_04715</name>
</gene>
<dbReference type="Proteomes" id="UP000481043">
    <property type="component" value="Unassembled WGS sequence"/>
</dbReference>
<evidence type="ECO:0000313" key="1">
    <source>
        <dbReference type="EMBL" id="NEY71042.1"/>
    </source>
</evidence>
<dbReference type="AlphaFoldDB" id="A0A6M0Q480"/>